<protein>
    <submittedName>
        <fullName evidence="1">Uncharacterized protein</fullName>
    </submittedName>
</protein>
<name>A0ACC2RIL5_9FUNG</name>
<evidence type="ECO:0000313" key="1">
    <source>
        <dbReference type="EMBL" id="KAJ9049902.1"/>
    </source>
</evidence>
<evidence type="ECO:0000313" key="2">
    <source>
        <dbReference type="Proteomes" id="UP001165960"/>
    </source>
</evidence>
<organism evidence="1 2">
    <name type="scientific">Entomophthora muscae</name>
    <dbReference type="NCBI Taxonomy" id="34485"/>
    <lineage>
        <taxon>Eukaryota</taxon>
        <taxon>Fungi</taxon>
        <taxon>Fungi incertae sedis</taxon>
        <taxon>Zoopagomycota</taxon>
        <taxon>Entomophthoromycotina</taxon>
        <taxon>Entomophthoromycetes</taxon>
        <taxon>Entomophthorales</taxon>
        <taxon>Entomophthoraceae</taxon>
        <taxon>Entomophthora</taxon>
    </lineage>
</organism>
<proteinExistence type="predicted"/>
<reference evidence="1" key="1">
    <citation type="submission" date="2022-04" db="EMBL/GenBank/DDBJ databases">
        <title>Genome of the entomopathogenic fungus Entomophthora muscae.</title>
        <authorList>
            <person name="Elya C."/>
            <person name="Lovett B.R."/>
            <person name="Lee E."/>
            <person name="Macias A.M."/>
            <person name="Hajek A.E."/>
            <person name="De Bivort B.L."/>
            <person name="Kasson M.T."/>
            <person name="De Fine Licht H.H."/>
            <person name="Stajich J.E."/>
        </authorList>
    </citation>
    <scope>NUCLEOTIDE SEQUENCE</scope>
    <source>
        <strain evidence="1">Berkeley</strain>
    </source>
</reference>
<dbReference type="Proteomes" id="UP001165960">
    <property type="component" value="Unassembled WGS sequence"/>
</dbReference>
<comment type="caution">
    <text evidence="1">The sequence shown here is derived from an EMBL/GenBank/DDBJ whole genome shotgun (WGS) entry which is preliminary data.</text>
</comment>
<gene>
    <name evidence="1" type="ORF">DSO57_1019805</name>
</gene>
<sequence length="78" mass="8757">MSQQGDPKSDSDDRYASDSQEDITSEETFHDTDDLGFENDEELGETHGKSQVSRKVDGYLIFQVPSRLGDSGQILWDT</sequence>
<keyword evidence="2" id="KW-1185">Reference proteome</keyword>
<dbReference type="EMBL" id="QTSX02007190">
    <property type="protein sequence ID" value="KAJ9049902.1"/>
    <property type="molecule type" value="Genomic_DNA"/>
</dbReference>
<accession>A0ACC2RIL5</accession>